<gene>
    <name evidence="1" type="ORF">ACFOFO_11085</name>
</gene>
<evidence type="ECO:0000313" key="2">
    <source>
        <dbReference type="Proteomes" id="UP001595530"/>
    </source>
</evidence>
<comment type="caution">
    <text evidence="1">The sequence shown here is derived from an EMBL/GenBank/DDBJ whole genome shotgun (WGS) entry which is preliminary data.</text>
</comment>
<reference evidence="2" key="1">
    <citation type="journal article" date="2019" name="Int. J. Syst. Evol. Microbiol.">
        <title>The Global Catalogue of Microorganisms (GCM) 10K type strain sequencing project: providing services to taxonomists for standard genome sequencing and annotation.</title>
        <authorList>
            <consortium name="The Broad Institute Genomics Platform"/>
            <consortium name="The Broad Institute Genome Sequencing Center for Infectious Disease"/>
            <person name="Wu L."/>
            <person name="Ma J."/>
        </authorList>
    </citation>
    <scope>NUCLEOTIDE SEQUENCE [LARGE SCALE GENOMIC DNA]</scope>
    <source>
        <strain evidence="2">KCTC 42986</strain>
    </source>
</reference>
<proteinExistence type="predicted"/>
<name>A0ABV7F0C4_9BURK</name>
<dbReference type="EMBL" id="JBHRTP010000032">
    <property type="protein sequence ID" value="MFC3108502.1"/>
    <property type="molecule type" value="Genomic_DNA"/>
</dbReference>
<dbReference type="RefSeq" id="WP_390327848.1">
    <property type="nucleotide sequence ID" value="NZ_JBHRTP010000032.1"/>
</dbReference>
<sequence length="20" mass="2282">MASIALIFFLGVFVQRLWLG</sequence>
<organism evidence="1 2">
    <name type="scientific">Undibacterium arcticum</name>
    <dbReference type="NCBI Taxonomy" id="1762892"/>
    <lineage>
        <taxon>Bacteria</taxon>
        <taxon>Pseudomonadati</taxon>
        <taxon>Pseudomonadota</taxon>
        <taxon>Betaproteobacteria</taxon>
        <taxon>Burkholderiales</taxon>
        <taxon>Oxalobacteraceae</taxon>
        <taxon>Undibacterium</taxon>
    </lineage>
</organism>
<accession>A0ABV7F0C4</accession>
<evidence type="ECO:0000313" key="1">
    <source>
        <dbReference type="EMBL" id="MFC3108502.1"/>
    </source>
</evidence>
<protein>
    <submittedName>
        <fullName evidence="1">Uncharacterized protein</fullName>
    </submittedName>
</protein>
<dbReference type="Proteomes" id="UP001595530">
    <property type="component" value="Unassembled WGS sequence"/>
</dbReference>
<keyword evidence="2" id="KW-1185">Reference proteome</keyword>